<dbReference type="InterPro" id="IPR003593">
    <property type="entry name" value="AAA+_ATPase"/>
</dbReference>
<protein>
    <submittedName>
        <fullName evidence="7">ABC transporter ATP-binding protein</fullName>
    </submittedName>
</protein>
<organism evidence="7 8">
    <name type="scientific">Halomarina halobia</name>
    <dbReference type="NCBI Taxonomy" id="3033386"/>
    <lineage>
        <taxon>Archaea</taxon>
        <taxon>Methanobacteriati</taxon>
        <taxon>Methanobacteriota</taxon>
        <taxon>Stenosarchaea group</taxon>
        <taxon>Halobacteria</taxon>
        <taxon>Halobacteriales</taxon>
        <taxon>Natronomonadaceae</taxon>
        <taxon>Halomarina</taxon>
    </lineage>
</organism>
<keyword evidence="5" id="KW-0029">Amino-acid transport</keyword>
<evidence type="ECO:0000256" key="4">
    <source>
        <dbReference type="ARBA" id="ARBA00022840"/>
    </source>
</evidence>
<gene>
    <name evidence="7" type="ORF">ACFQPE_20310</name>
</gene>
<dbReference type="PROSITE" id="PS50893">
    <property type="entry name" value="ABC_TRANSPORTER_2"/>
    <property type="match status" value="1"/>
</dbReference>
<dbReference type="Gene3D" id="3.40.50.300">
    <property type="entry name" value="P-loop containing nucleotide triphosphate hydrolases"/>
    <property type="match status" value="1"/>
</dbReference>
<feature type="domain" description="ABC transporter" evidence="6">
    <location>
        <begin position="2"/>
        <end position="231"/>
    </location>
</feature>
<dbReference type="InterPro" id="IPR003439">
    <property type="entry name" value="ABC_transporter-like_ATP-bd"/>
</dbReference>
<comment type="caution">
    <text evidence="7">The sequence shown here is derived from an EMBL/GenBank/DDBJ whole genome shotgun (WGS) entry which is preliminary data.</text>
</comment>
<keyword evidence="8" id="KW-1185">Reference proteome</keyword>
<keyword evidence="4 7" id="KW-0067">ATP-binding</keyword>
<evidence type="ECO:0000259" key="6">
    <source>
        <dbReference type="PROSITE" id="PS50893"/>
    </source>
</evidence>
<keyword evidence="3" id="KW-0547">Nucleotide-binding</keyword>
<evidence type="ECO:0000256" key="2">
    <source>
        <dbReference type="ARBA" id="ARBA00022448"/>
    </source>
</evidence>
<evidence type="ECO:0000256" key="1">
    <source>
        <dbReference type="ARBA" id="ARBA00005417"/>
    </source>
</evidence>
<dbReference type="RefSeq" id="WP_276306060.1">
    <property type="nucleotide sequence ID" value="NZ_CP119993.1"/>
</dbReference>
<name>A0ABD6AFM3_9EURY</name>
<evidence type="ECO:0000313" key="8">
    <source>
        <dbReference type="Proteomes" id="UP001596547"/>
    </source>
</evidence>
<dbReference type="Pfam" id="PF00005">
    <property type="entry name" value="ABC_tran"/>
    <property type="match status" value="1"/>
</dbReference>
<evidence type="ECO:0000313" key="7">
    <source>
        <dbReference type="EMBL" id="MFC7319116.1"/>
    </source>
</evidence>
<dbReference type="PANTHER" id="PTHR43820:SF4">
    <property type="entry name" value="HIGH-AFFINITY BRANCHED-CHAIN AMINO ACID TRANSPORT ATP-BINDING PROTEIN LIVF"/>
    <property type="match status" value="1"/>
</dbReference>
<proteinExistence type="inferred from homology"/>
<dbReference type="InterPro" id="IPR052156">
    <property type="entry name" value="BCAA_Transport_ATP-bd_LivF"/>
</dbReference>
<dbReference type="AlphaFoldDB" id="A0ABD6AFM3"/>
<comment type="similarity">
    <text evidence="1">Belongs to the ABC transporter superfamily.</text>
</comment>
<accession>A0ABD6AFM3</accession>
<dbReference type="GO" id="GO:0006865">
    <property type="term" value="P:amino acid transport"/>
    <property type="evidence" value="ECO:0007669"/>
    <property type="project" value="UniProtKB-KW"/>
</dbReference>
<keyword evidence="2" id="KW-0813">Transport</keyword>
<dbReference type="InterPro" id="IPR027417">
    <property type="entry name" value="P-loop_NTPase"/>
</dbReference>
<evidence type="ECO:0000256" key="5">
    <source>
        <dbReference type="ARBA" id="ARBA00022970"/>
    </source>
</evidence>
<dbReference type="GO" id="GO:0005524">
    <property type="term" value="F:ATP binding"/>
    <property type="evidence" value="ECO:0007669"/>
    <property type="project" value="UniProtKB-KW"/>
</dbReference>
<dbReference type="InterPro" id="IPR017871">
    <property type="entry name" value="ABC_transporter-like_CS"/>
</dbReference>
<dbReference type="PANTHER" id="PTHR43820">
    <property type="entry name" value="HIGH-AFFINITY BRANCHED-CHAIN AMINO ACID TRANSPORT ATP-BINDING PROTEIN LIVF"/>
    <property type="match status" value="1"/>
</dbReference>
<dbReference type="SMART" id="SM00382">
    <property type="entry name" value="AAA"/>
    <property type="match status" value="1"/>
</dbReference>
<dbReference type="SUPFAM" id="SSF52540">
    <property type="entry name" value="P-loop containing nucleoside triphosphate hydrolases"/>
    <property type="match status" value="1"/>
</dbReference>
<dbReference type="EMBL" id="JBHTBF010000003">
    <property type="protein sequence ID" value="MFC7319116.1"/>
    <property type="molecule type" value="Genomic_DNA"/>
</dbReference>
<dbReference type="CDD" id="cd03224">
    <property type="entry name" value="ABC_TM1139_LivF_branched"/>
    <property type="match status" value="1"/>
</dbReference>
<dbReference type="GeneID" id="79317693"/>
<reference evidence="7 8" key="1">
    <citation type="journal article" date="2019" name="Int. J. Syst. Evol. Microbiol.">
        <title>The Global Catalogue of Microorganisms (GCM) 10K type strain sequencing project: providing services to taxonomists for standard genome sequencing and annotation.</title>
        <authorList>
            <consortium name="The Broad Institute Genomics Platform"/>
            <consortium name="The Broad Institute Genome Sequencing Center for Infectious Disease"/>
            <person name="Wu L."/>
            <person name="Ma J."/>
        </authorList>
    </citation>
    <scope>NUCLEOTIDE SEQUENCE [LARGE SCALE GENOMIC DNA]</scope>
    <source>
        <strain evidence="7 8">PSR21</strain>
    </source>
</reference>
<dbReference type="PROSITE" id="PS00211">
    <property type="entry name" value="ABC_TRANSPORTER_1"/>
    <property type="match status" value="1"/>
</dbReference>
<dbReference type="Proteomes" id="UP001596547">
    <property type="component" value="Unassembled WGS sequence"/>
</dbReference>
<sequence length="232" mass="25689">MLVLDSVNGYYGKSHILQDLSLEIKANEIIALLGRNGAGKTTTCRGIMGVLPRIEGRITMSGTDIIGLPPDKVYNHGIAWIPERRRIFANLTVAENLMMGLTEPDQREERFQEVFDLFPRLEERVDQQAGTMSGGEQQMLAIGRALVSHPDLVLVDEPFEGLMPSLVDDVADVLSELSQRDITMLIADQKTDETLELADRAYIIENGHIVHSDDAASIASDLTLQEEYLGVQ</sequence>
<evidence type="ECO:0000256" key="3">
    <source>
        <dbReference type="ARBA" id="ARBA00022741"/>
    </source>
</evidence>